<name>A0A3R7NCT5_PENVA</name>
<evidence type="ECO:0000313" key="3">
    <source>
        <dbReference type="EMBL" id="ROT83730.1"/>
    </source>
</evidence>
<feature type="compositionally biased region" description="Basic residues" evidence="1">
    <location>
        <begin position="103"/>
        <end position="115"/>
    </location>
</feature>
<dbReference type="InterPro" id="IPR007110">
    <property type="entry name" value="Ig-like_dom"/>
</dbReference>
<dbReference type="PROSITE" id="PS50835">
    <property type="entry name" value="IG_LIKE"/>
    <property type="match status" value="2"/>
</dbReference>
<feature type="domain" description="Ig-like" evidence="2">
    <location>
        <begin position="260"/>
        <end position="357"/>
    </location>
</feature>
<reference evidence="3 4" key="2">
    <citation type="submission" date="2019-01" db="EMBL/GenBank/DDBJ databases">
        <title>The decoding of complex shrimp genome reveals the adaptation for benthos swimmer, frequently molting mechanism and breeding impact on genome.</title>
        <authorList>
            <person name="Sun Y."/>
            <person name="Gao Y."/>
            <person name="Yu Y."/>
        </authorList>
    </citation>
    <scope>NUCLEOTIDE SEQUENCE [LARGE SCALE GENOMIC DNA]</scope>
    <source>
        <tissue evidence="3">Muscle</tissue>
    </source>
</reference>
<dbReference type="InterPro" id="IPR036179">
    <property type="entry name" value="Ig-like_dom_sf"/>
</dbReference>
<evidence type="ECO:0000256" key="1">
    <source>
        <dbReference type="SAM" id="MobiDB-lite"/>
    </source>
</evidence>
<keyword evidence="4" id="KW-1185">Reference proteome</keyword>
<gene>
    <name evidence="3" type="ORF">C7M84_023084</name>
</gene>
<comment type="caution">
    <text evidence="3">The sequence shown here is derived from an EMBL/GenBank/DDBJ whole genome shotgun (WGS) entry which is preliminary data.</text>
</comment>
<feature type="compositionally biased region" description="Polar residues" evidence="1">
    <location>
        <begin position="245"/>
        <end position="258"/>
    </location>
</feature>
<feature type="compositionally biased region" description="Polar residues" evidence="1">
    <location>
        <begin position="135"/>
        <end position="144"/>
    </location>
</feature>
<dbReference type="InterPro" id="IPR013783">
    <property type="entry name" value="Ig-like_fold"/>
</dbReference>
<dbReference type="PANTHER" id="PTHR23278:SF19">
    <property type="entry name" value="OBSCURIN"/>
    <property type="match status" value="1"/>
</dbReference>
<protein>
    <recommendedName>
        <fullName evidence="2">Ig-like domain-containing protein</fullName>
    </recommendedName>
</protein>
<feature type="compositionally biased region" description="Polar residues" evidence="1">
    <location>
        <begin position="1"/>
        <end position="12"/>
    </location>
</feature>
<evidence type="ECO:0000313" key="4">
    <source>
        <dbReference type="Proteomes" id="UP000283509"/>
    </source>
</evidence>
<feature type="compositionally biased region" description="Low complexity" evidence="1">
    <location>
        <begin position="235"/>
        <end position="244"/>
    </location>
</feature>
<reference evidence="3 4" key="1">
    <citation type="submission" date="2018-04" db="EMBL/GenBank/DDBJ databases">
        <authorList>
            <person name="Zhang X."/>
            <person name="Yuan J."/>
            <person name="Li F."/>
            <person name="Xiang J."/>
        </authorList>
    </citation>
    <scope>NUCLEOTIDE SEQUENCE [LARGE SCALE GENOMIC DNA]</scope>
    <source>
        <tissue evidence="3">Muscle</tissue>
    </source>
</reference>
<dbReference type="AlphaFoldDB" id="A0A3R7NCT5"/>
<evidence type="ECO:0000259" key="2">
    <source>
        <dbReference type="PROSITE" id="PS50835"/>
    </source>
</evidence>
<dbReference type="EMBL" id="QCYY01000640">
    <property type="protein sequence ID" value="ROT83730.1"/>
    <property type="molecule type" value="Genomic_DNA"/>
</dbReference>
<dbReference type="PANTHER" id="PTHR23278">
    <property type="entry name" value="SIDESTEP PROTEIN"/>
    <property type="match status" value="1"/>
</dbReference>
<accession>A0A3R7NCT5</accession>
<organism evidence="3 4">
    <name type="scientific">Penaeus vannamei</name>
    <name type="common">Whiteleg shrimp</name>
    <name type="synonym">Litopenaeus vannamei</name>
    <dbReference type="NCBI Taxonomy" id="6689"/>
    <lineage>
        <taxon>Eukaryota</taxon>
        <taxon>Metazoa</taxon>
        <taxon>Ecdysozoa</taxon>
        <taxon>Arthropoda</taxon>
        <taxon>Crustacea</taxon>
        <taxon>Multicrustacea</taxon>
        <taxon>Malacostraca</taxon>
        <taxon>Eumalacostraca</taxon>
        <taxon>Eucarida</taxon>
        <taxon>Decapoda</taxon>
        <taxon>Dendrobranchiata</taxon>
        <taxon>Penaeoidea</taxon>
        <taxon>Penaeidae</taxon>
        <taxon>Penaeus</taxon>
    </lineage>
</organism>
<feature type="compositionally biased region" description="Low complexity" evidence="1">
    <location>
        <begin position="194"/>
        <end position="209"/>
    </location>
</feature>
<feature type="domain" description="Ig-like" evidence="2">
    <location>
        <begin position="364"/>
        <end position="399"/>
    </location>
</feature>
<feature type="compositionally biased region" description="Low complexity" evidence="1">
    <location>
        <begin position="145"/>
        <end position="159"/>
    </location>
</feature>
<dbReference type="Gene3D" id="2.60.40.10">
    <property type="entry name" value="Immunoglobulins"/>
    <property type="match status" value="1"/>
</dbReference>
<dbReference type="SUPFAM" id="SSF48726">
    <property type="entry name" value="Immunoglobulin"/>
    <property type="match status" value="1"/>
</dbReference>
<proteinExistence type="predicted"/>
<feature type="region of interest" description="Disordered" evidence="1">
    <location>
        <begin position="93"/>
        <end position="258"/>
    </location>
</feature>
<feature type="region of interest" description="Disordered" evidence="1">
    <location>
        <begin position="1"/>
        <end position="25"/>
    </location>
</feature>
<dbReference type="Proteomes" id="UP000283509">
    <property type="component" value="Unassembled WGS sequence"/>
</dbReference>
<sequence>METLAASSLDQTHQGDDLEVEPMGEEPVVDTVSENAVEEHCQPARSLDHPVVNLTQIVDVQPSIDDGVTVVPPEPPDLSPGPAHKVNGAVNRRLSYPGSAGKHALRQQARRRRRNTSIAAGNSPPITRVTMKSVAATSPNPASQSLHPVVSPPASVSPPLSKPLEKTNVFTAVTTPSPPTSRTGSKATHSPSQATAGSRSSAKGSTTSSHPVAGTRVSSRIANNAAANSGLHSASSSMQPSMPQTGANANALSSGTQDPPQRLVVLTADGSEAQRVVGPFLEGDSFVLCPGLGGAPPPSVTWWEGDLLLDPTSEVEALDEVTNTLQLEALSRRDLLRSLTCRAANSNLTEPLTATVTINMKLAPLWVRILNTRSSLSAGRPYDIICRSAGARPPAEITWRLDRSKITSHIAKVSATLASKIDSSGGLWHQNIPLNGNNGAGNA</sequence>